<keyword evidence="2" id="KW-1185">Reference proteome</keyword>
<dbReference type="AlphaFoldDB" id="A0A9Q0LU18"/>
<evidence type="ECO:0000313" key="1">
    <source>
        <dbReference type="EMBL" id="KAJ5078937.1"/>
    </source>
</evidence>
<organism evidence="1 2">
    <name type="scientific">Anaeramoeba ignava</name>
    <name type="common">Anaerobic marine amoeba</name>
    <dbReference type="NCBI Taxonomy" id="1746090"/>
    <lineage>
        <taxon>Eukaryota</taxon>
        <taxon>Metamonada</taxon>
        <taxon>Anaeramoebidae</taxon>
        <taxon>Anaeramoeba</taxon>
    </lineage>
</organism>
<name>A0A9Q0LU18_ANAIG</name>
<protein>
    <submittedName>
        <fullName evidence="1">Uncharacterized protein</fullName>
    </submittedName>
</protein>
<reference evidence="1" key="1">
    <citation type="submission" date="2022-10" db="EMBL/GenBank/DDBJ databases">
        <title>Novel sulphate-reducing endosymbionts in the free-living metamonad Anaeramoeba.</title>
        <authorList>
            <person name="Jerlstrom-Hultqvist J."/>
            <person name="Cepicka I."/>
            <person name="Gallot-Lavallee L."/>
            <person name="Salas-Leiva D."/>
            <person name="Curtis B.A."/>
            <person name="Zahonova K."/>
            <person name="Pipaliya S."/>
            <person name="Dacks J."/>
            <person name="Roger A.J."/>
        </authorList>
    </citation>
    <scope>NUCLEOTIDE SEQUENCE</scope>
    <source>
        <strain evidence="1">BMAN</strain>
    </source>
</reference>
<sequence length="115" mass="13456">MIPQQRKKVAIFKAYKQIPHEHVRNCFFHCGYKFGFEVEESLQRSLQRSLQNSLKNSLQEPAKYVSPPLSNFTEYQPLPYQNSNTQLDLTQLSLFSSIIKCLFHCNFTKIKNIGN</sequence>
<gene>
    <name evidence="1" type="ORF">M0811_04660</name>
</gene>
<comment type="caution">
    <text evidence="1">The sequence shown here is derived from an EMBL/GenBank/DDBJ whole genome shotgun (WGS) entry which is preliminary data.</text>
</comment>
<evidence type="ECO:0000313" key="2">
    <source>
        <dbReference type="Proteomes" id="UP001149090"/>
    </source>
</evidence>
<accession>A0A9Q0LU18</accession>
<dbReference type="EMBL" id="JAPDFW010000044">
    <property type="protein sequence ID" value="KAJ5078937.1"/>
    <property type="molecule type" value="Genomic_DNA"/>
</dbReference>
<proteinExistence type="predicted"/>
<dbReference type="Proteomes" id="UP001149090">
    <property type="component" value="Unassembled WGS sequence"/>
</dbReference>